<protein>
    <submittedName>
        <fullName evidence="1">Uncharacterized protein</fullName>
    </submittedName>
</protein>
<dbReference type="RefSeq" id="WP_376838012.1">
    <property type="nucleotide sequence ID" value="NZ_JBHMAU010000018.1"/>
</dbReference>
<organism evidence="1 2">
    <name type="scientific">Brevibacterium otitidis</name>
    <dbReference type="NCBI Taxonomy" id="53364"/>
    <lineage>
        <taxon>Bacteria</taxon>
        <taxon>Bacillati</taxon>
        <taxon>Actinomycetota</taxon>
        <taxon>Actinomycetes</taxon>
        <taxon>Micrococcales</taxon>
        <taxon>Brevibacteriaceae</taxon>
        <taxon>Brevibacterium</taxon>
    </lineage>
</organism>
<name>A0ABV5WYC0_9MICO</name>
<evidence type="ECO:0000313" key="2">
    <source>
        <dbReference type="Proteomes" id="UP001589707"/>
    </source>
</evidence>
<comment type="caution">
    <text evidence="1">The sequence shown here is derived from an EMBL/GenBank/DDBJ whole genome shotgun (WGS) entry which is preliminary data.</text>
</comment>
<keyword evidence="2" id="KW-1185">Reference proteome</keyword>
<evidence type="ECO:0000313" key="1">
    <source>
        <dbReference type="EMBL" id="MFB9775146.1"/>
    </source>
</evidence>
<accession>A0ABV5WYC0</accession>
<dbReference type="Proteomes" id="UP001589707">
    <property type="component" value="Unassembled WGS sequence"/>
</dbReference>
<gene>
    <name evidence="1" type="ORF">ACFFN1_01745</name>
</gene>
<sequence>MTAHHCRDVKELIMFIECTHPDHVVDAAGRVDCPDPRCLVAAIDRSTTGLAPNPMDRLPRQRPEWILSSPDVLEEGEVEALAILGDAGLIPQIVSPGLDDAASGMRPVGLHGAGAPGVRGA</sequence>
<reference evidence="1 2" key="1">
    <citation type="submission" date="2024-09" db="EMBL/GenBank/DDBJ databases">
        <authorList>
            <person name="Sun Q."/>
            <person name="Mori K."/>
        </authorList>
    </citation>
    <scope>NUCLEOTIDE SEQUENCE [LARGE SCALE GENOMIC DNA]</scope>
    <source>
        <strain evidence="1 2">JCM 11683</strain>
    </source>
</reference>
<proteinExistence type="predicted"/>
<dbReference type="EMBL" id="JBHMAU010000018">
    <property type="protein sequence ID" value="MFB9775146.1"/>
    <property type="molecule type" value="Genomic_DNA"/>
</dbReference>